<dbReference type="PATRIC" id="fig|1618371.3.peg.1100"/>
<evidence type="ECO:0008006" key="3">
    <source>
        <dbReference type="Google" id="ProtNLM"/>
    </source>
</evidence>
<evidence type="ECO:0000313" key="2">
    <source>
        <dbReference type="Proteomes" id="UP000033860"/>
    </source>
</evidence>
<reference evidence="1 2" key="1">
    <citation type="journal article" date="2015" name="Nature">
        <title>rRNA introns, odd ribosomes, and small enigmatic genomes across a large radiation of phyla.</title>
        <authorList>
            <person name="Brown C.T."/>
            <person name="Hug L.A."/>
            <person name="Thomas B.C."/>
            <person name="Sharon I."/>
            <person name="Castelle C.J."/>
            <person name="Singh A."/>
            <person name="Wilkins M.J."/>
            <person name="Williams K.H."/>
            <person name="Banfield J.F."/>
        </authorList>
    </citation>
    <scope>NUCLEOTIDE SEQUENCE [LARGE SCALE GENOMIC DNA]</scope>
</reference>
<gene>
    <name evidence="1" type="ORF">UX85_C0009G0042</name>
</gene>
<accession>A0A0G1RTH5</accession>
<dbReference type="SUPFAM" id="SSF141571">
    <property type="entry name" value="Pentapeptide repeat-like"/>
    <property type="match status" value="1"/>
</dbReference>
<sequence length="444" mass="47481">MLTKDIKKILTNREVEDQPFPEVVPHTHNGVDSPALGANTVDSVNIKPGAVGDNELDDFSVTEQKLADAAVATQKIKDDAITAAKVYKAGSVITVSAQIAEAIILTAHIGTAQITNSRIANASISTAKIQTAAITNAEIADAAITNAKIGALEVGNSRIANAAISTAKIQNAAVTNAEIADAAITNAKIGALEVGNSRIANAAISTAKIQDLAVTDAEINNLNAGKVTAGLMLADRIWGGAGYFDYINVRICGLEAVNVAGNINKTGTCNFAIPHPLKKGHRLVYTGIEAAEVLLVHRGTATLSNGQTRIDFPDHFIAVSDPRNITAHLTPKQNCNGLFIVEVTNDHLVVQELQGGTSSAQFDYMVVTVRDKFFDFDFEPEGEIAIKRDDEDEETFKERYLEHRINEITKKGGPKVQEQIARLRSEFITTVGRKEVAGHVEKTN</sequence>
<evidence type="ECO:0000313" key="1">
    <source>
        <dbReference type="EMBL" id="KKU60589.1"/>
    </source>
</evidence>
<organism evidence="1 2">
    <name type="scientific">Candidatus Beckwithbacteria bacterium GW2011_GWB1_47_15</name>
    <dbReference type="NCBI Taxonomy" id="1618371"/>
    <lineage>
        <taxon>Bacteria</taxon>
        <taxon>Candidatus Beckwithiibacteriota</taxon>
    </lineage>
</organism>
<dbReference type="Gene3D" id="2.160.10.20">
    <property type="entry name" value="Insect antifreeze protein"/>
    <property type="match status" value="1"/>
</dbReference>
<comment type="caution">
    <text evidence="1">The sequence shown here is derived from an EMBL/GenBank/DDBJ whole genome shotgun (WGS) entry which is preliminary data.</text>
</comment>
<dbReference type="AlphaFoldDB" id="A0A0G1RTH5"/>
<dbReference type="Proteomes" id="UP000033860">
    <property type="component" value="Unassembled WGS sequence"/>
</dbReference>
<proteinExistence type="predicted"/>
<protein>
    <recommendedName>
        <fullName evidence="3">Peptidase S74 domain-containing protein</fullName>
    </recommendedName>
</protein>
<name>A0A0G1RTH5_9BACT</name>
<dbReference type="EMBL" id="LCNT01000009">
    <property type="protein sequence ID" value="KKU60589.1"/>
    <property type="molecule type" value="Genomic_DNA"/>
</dbReference>